<evidence type="ECO:0000313" key="5">
    <source>
        <dbReference type="Proteomes" id="UP000502998"/>
    </source>
</evidence>
<gene>
    <name evidence="4" type="ORF">EsVE80_19570</name>
</gene>
<dbReference type="Pfam" id="PF02517">
    <property type="entry name" value="Rce1-like"/>
    <property type="match status" value="1"/>
</dbReference>
<dbReference type="InterPro" id="IPR052710">
    <property type="entry name" value="CAAX_protease"/>
</dbReference>
<feature type="domain" description="CAAX prenyl protease 2/Lysostaphin resistance protein A-like" evidence="3">
    <location>
        <begin position="127"/>
        <end position="218"/>
    </location>
</feature>
<keyword evidence="2" id="KW-0812">Transmembrane</keyword>
<feature type="transmembrane region" description="Helical" evidence="2">
    <location>
        <begin position="158"/>
        <end position="177"/>
    </location>
</feature>
<keyword evidence="2" id="KW-1133">Transmembrane helix</keyword>
<evidence type="ECO:0000256" key="2">
    <source>
        <dbReference type="SAM" id="Phobius"/>
    </source>
</evidence>
<feature type="transmembrane region" description="Helical" evidence="2">
    <location>
        <begin position="215"/>
        <end position="237"/>
    </location>
</feature>
<name>A0A679IQX6_9ENTE</name>
<dbReference type="InterPro" id="IPR003675">
    <property type="entry name" value="Rce1/LyrA-like_dom"/>
</dbReference>
<feature type="transmembrane region" description="Helical" evidence="2">
    <location>
        <begin position="183"/>
        <end position="203"/>
    </location>
</feature>
<dbReference type="Proteomes" id="UP000502998">
    <property type="component" value="Chromosome"/>
</dbReference>
<feature type="transmembrane region" description="Helical" evidence="2">
    <location>
        <begin position="77"/>
        <end position="94"/>
    </location>
</feature>
<dbReference type="RefSeq" id="WP_173103581.1">
    <property type="nucleotide sequence ID" value="NZ_AP022822.1"/>
</dbReference>
<dbReference type="GO" id="GO:0080120">
    <property type="term" value="P:CAAX-box protein maturation"/>
    <property type="evidence" value="ECO:0007669"/>
    <property type="project" value="UniProtKB-ARBA"/>
</dbReference>
<comment type="similarity">
    <text evidence="1">Belongs to the UPF0177 family.</text>
</comment>
<protein>
    <recommendedName>
        <fullName evidence="3">CAAX prenyl protease 2/Lysostaphin resistance protein A-like domain-containing protein</fullName>
    </recommendedName>
</protein>
<reference evidence="4 5" key="1">
    <citation type="submission" date="2020-02" db="EMBL/GenBank/DDBJ databases">
        <title>Characterization of vanA genotype vancomycin-resistant Enterococcus saigonensis VE80.</title>
        <authorList>
            <person name="Harada T."/>
            <person name="Motooka D."/>
            <person name="Nakamura S."/>
            <person name="Yamamoto Y."/>
            <person name="Kawahara R."/>
            <person name="Kawatsu K."/>
        </authorList>
    </citation>
    <scope>NUCLEOTIDE SEQUENCE [LARGE SCALE GENOMIC DNA]</scope>
    <source>
        <strain evidence="4 5">VE80</strain>
    </source>
</reference>
<dbReference type="PANTHER" id="PTHR36435">
    <property type="entry name" value="SLR1288 PROTEIN"/>
    <property type="match status" value="1"/>
</dbReference>
<accession>A0A679IQX6</accession>
<evidence type="ECO:0000259" key="3">
    <source>
        <dbReference type="Pfam" id="PF02517"/>
    </source>
</evidence>
<evidence type="ECO:0000313" key="4">
    <source>
        <dbReference type="EMBL" id="BCA86434.1"/>
    </source>
</evidence>
<feature type="transmembrane region" description="Helical" evidence="2">
    <location>
        <begin position="125"/>
        <end position="146"/>
    </location>
</feature>
<dbReference type="GO" id="GO:0004175">
    <property type="term" value="F:endopeptidase activity"/>
    <property type="evidence" value="ECO:0007669"/>
    <property type="project" value="UniProtKB-ARBA"/>
</dbReference>
<proteinExistence type="inferred from homology"/>
<feature type="transmembrane region" description="Helical" evidence="2">
    <location>
        <begin position="37"/>
        <end position="57"/>
    </location>
</feature>
<dbReference type="KEGG" id="esg:EsVE80_19570"/>
<dbReference type="AlphaFoldDB" id="A0A679IQX6"/>
<sequence>MKAKWERRDWLGLIILPLELLIGNNLTRIPFFKENPFYFLIGVIVINVLAFLTLITLYKSDLKTQWKEYRQHLWRNLLLAIVLVVASHLLIQFVRDALPANLMKIPADTSGETVSQNDFQGNLQLVALFLAALPSFIAPFSEELVFRYLLVGKSPNTLIRIMMLFVQAVLFGLIHYANFNGNLYATIPYMAVGFFFGLIYLVYRNIWGSLIVHWIFNSINQMIPTLFIIILTLLGIAK</sequence>
<keyword evidence="5" id="KW-1185">Reference proteome</keyword>
<organism evidence="4 5">
    <name type="scientific">Enterococcus saigonensis</name>
    <dbReference type="NCBI Taxonomy" id="1805431"/>
    <lineage>
        <taxon>Bacteria</taxon>
        <taxon>Bacillati</taxon>
        <taxon>Bacillota</taxon>
        <taxon>Bacilli</taxon>
        <taxon>Lactobacillales</taxon>
        <taxon>Enterococcaceae</taxon>
        <taxon>Enterococcus</taxon>
    </lineage>
</organism>
<feature type="transmembrane region" description="Helical" evidence="2">
    <location>
        <begin position="12"/>
        <end position="31"/>
    </location>
</feature>
<dbReference type="EMBL" id="AP022822">
    <property type="protein sequence ID" value="BCA86434.1"/>
    <property type="molecule type" value="Genomic_DNA"/>
</dbReference>
<keyword evidence="2" id="KW-0472">Membrane</keyword>
<evidence type="ECO:0000256" key="1">
    <source>
        <dbReference type="ARBA" id="ARBA00009067"/>
    </source>
</evidence>
<dbReference type="PANTHER" id="PTHR36435:SF1">
    <property type="entry name" value="CAAX AMINO TERMINAL PROTEASE FAMILY PROTEIN"/>
    <property type="match status" value="1"/>
</dbReference>